<proteinExistence type="predicted"/>
<dbReference type="Proteomes" id="UP000663842">
    <property type="component" value="Unassembled WGS sequence"/>
</dbReference>
<evidence type="ECO:0000256" key="1">
    <source>
        <dbReference type="SAM" id="MobiDB-lite"/>
    </source>
</evidence>
<feature type="compositionally biased region" description="Low complexity" evidence="1">
    <location>
        <begin position="111"/>
        <end position="127"/>
    </location>
</feature>
<accession>A0A819RHJ9</accession>
<dbReference type="AlphaFoldDB" id="A0A819RHJ9"/>
<dbReference type="PANTHER" id="PTHR46880:SF5">
    <property type="entry name" value="DUF4371 DOMAIN-CONTAINING PROTEIN"/>
    <property type="match status" value="1"/>
</dbReference>
<reference evidence="3" key="1">
    <citation type="submission" date="2021-02" db="EMBL/GenBank/DDBJ databases">
        <authorList>
            <person name="Nowell W R."/>
        </authorList>
    </citation>
    <scope>NUCLEOTIDE SEQUENCE</scope>
</reference>
<name>A0A819RHJ9_9BILA</name>
<evidence type="ECO:0000313" key="2">
    <source>
        <dbReference type="EMBL" id="CAF1981172.1"/>
    </source>
</evidence>
<comment type="caution">
    <text evidence="3">The sequence shown here is derived from an EMBL/GenBank/DDBJ whole genome shotgun (WGS) entry which is preliminary data.</text>
</comment>
<organism evidence="3 4">
    <name type="scientific">Rotaria magnacalcarata</name>
    <dbReference type="NCBI Taxonomy" id="392030"/>
    <lineage>
        <taxon>Eukaryota</taxon>
        <taxon>Metazoa</taxon>
        <taxon>Spiralia</taxon>
        <taxon>Gnathifera</taxon>
        <taxon>Rotifera</taxon>
        <taxon>Eurotatoria</taxon>
        <taxon>Bdelloidea</taxon>
        <taxon>Philodinida</taxon>
        <taxon>Philodinidae</taxon>
        <taxon>Rotaria</taxon>
    </lineage>
</organism>
<feature type="compositionally biased region" description="Low complexity" evidence="1">
    <location>
        <begin position="167"/>
        <end position="182"/>
    </location>
</feature>
<evidence type="ECO:0000313" key="3">
    <source>
        <dbReference type="EMBL" id="CAF4047128.1"/>
    </source>
</evidence>
<dbReference type="Proteomes" id="UP000663887">
    <property type="component" value="Unassembled WGS sequence"/>
</dbReference>
<sequence length="999" mass="114955">MYPSKKEVSCFYCEWVGRKDKAKVRWKKKHPEETFKLRIAENNLSKYHFCTTTTESIRTITSDDEDADKFEEQDQANVIILSPDLPTSTISFAISPSLSTLSTPPVASTPLNISTSSSSNPSTTSSSVKDFKAPNSIQEQLIFMAKQLSKITNAIENINLEKTNKESLSSSSPSSSSSSSSSFTQTSDIEQLFDNIKCSDDLFMLKNLEINNILDIITCVPCSIWKRQAPKHLLANIKSSFGIFQYIEQKADESLSQRFRSLKANLKLHFTNRLHIWCVREQEESQQAFEDFLKKNEKAGLTVGRAALFSVRSALGGLKFVDILNLLDLSGAAVGTYRHSRWFFDKFRTSMARVMKGRIIEYLQILDPITRHRRPFGITFDKVTLLRRSMQVTMMIIMVDGQLTPIYLESPLCKTESSGEELANNVIRVMESFGLSRSTLQQQLVGCAVDGAYIHLKINKHLCEKIGTREQWLSTSWDCAHLLELAINDVKKQRKFLWLTGFIKLCSMVMKKYSYGKQYEQLLETAELLQEDILQPKQFHAIRFVSSEYRVYETMMRDWPTFYELHEQESIVNALTGGDLSTRTRHSINLQRETSADDHGTLKIEEIKSIDFVCKLLGLIDIYNIIVKTSLSVQQVNKYPWEYDDAIRYLQNSLNNYVTLLKQLDLNTTQEMDSIEEHPQDSPITSINTITTMDDEIHDNIDAEIDEEKWISATSSTSHTQRHYQSLLNCIFQERPIIRRQGDYDIEDPTVHVREKLIVFCQELVEAVKTRFEDTPSIFLSMKSCLDVSSLYEQVVLIGQQTLEDYGQSALQELLDFTILNSIDIQLNITAIQQQYAEWKRRCLFEIADKDTFAIWTTDGQVVTSKVMKTFYTNKKLADDIHDFLHFYSLMILKVRSEAVCESAASILKGHIHNNRSLQHDSLDEEVMLHWNAPPIHIADLFIRSSLNDYFSHTKEKQWLFYKKCEQYQVWKLVSPGSVVLNRLRKVQVGRLPEPNDNE</sequence>
<dbReference type="EMBL" id="CAJOBF010002637">
    <property type="protein sequence ID" value="CAF4047128.1"/>
    <property type="molecule type" value="Genomic_DNA"/>
</dbReference>
<feature type="region of interest" description="Disordered" evidence="1">
    <location>
        <begin position="111"/>
        <end position="130"/>
    </location>
</feature>
<gene>
    <name evidence="3" type="ORF">UXM345_LOCUS18976</name>
    <name evidence="2" type="ORF">XDN619_LOCUS2379</name>
</gene>
<protein>
    <submittedName>
        <fullName evidence="3">Uncharacterized protein</fullName>
    </submittedName>
</protein>
<dbReference type="EMBL" id="CAJNRG010000123">
    <property type="protein sequence ID" value="CAF1981172.1"/>
    <property type="molecule type" value="Genomic_DNA"/>
</dbReference>
<dbReference type="PANTHER" id="PTHR46880">
    <property type="entry name" value="RAS-ASSOCIATING DOMAIN-CONTAINING PROTEIN"/>
    <property type="match status" value="1"/>
</dbReference>
<evidence type="ECO:0000313" key="4">
    <source>
        <dbReference type="Proteomes" id="UP000663842"/>
    </source>
</evidence>
<feature type="region of interest" description="Disordered" evidence="1">
    <location>
        <begin position="164"/>
        <end position="183"/>
    </location>
</feature>